<dbReference type="AlphaFoldDB" id="A0A409WAL5"/>
<reference evidence="2 3" key="1">
    <citation type="journal article" date="2018" name="Evol. Lett.">
        <title>Horizontal gene cluster transfer increased hallucinogenic mushroom diversity.</title>
        <authorList>
            <person name="Reynolds H.T."/>
            <person name="Vijayakumar V."/>
            <person name="Gluck-Thaler E."/>
            <person name="Korotkin H.B."/>
            <person name="Matheny P.B."/>
            <person name="Slot J.C."/>
        </authorList>
    </citation>
    <scope>NUCLEOTIDE SEQUENCE [LARGE SCALE GENOMIC DNA]</scope>
    <source>
        <strain evidence="2 3">SRW20</strain>
    </source>
</reference>
<dbReference type="EMBL" id="NHYE01005252">
    <property type="protein sequence ID" value="PPQ75520.1"/>
    <property type="molecule type" value="Genomic_DNA"/>
</dbReference>
<keyword evidence="3" id="KW-1185">Reference proteome</keyword>
<dbReference type="OrthoDB" id="3065631at2759"/>
<sequence length="502" mass="56422">MDLSFDAVARRIKSLTAILHAIYDSHLQHPPKANRDPIPKPLRHLATLLHRGRPLNSSDYCVVAVTGAVEVTSLSILVVAQNSMPAPKGAITLRAVDSNANGTRLSDLLRDWGHDRSLEGHLQDIFATMTLFDQPSQRYVGSMPFEVLRFFVGRSYHALRRRVRMFAKNWELDRFDNWNPNSGENVFSKCPIWIPDLPCIEILRPSNPPHFAVMRRRERETENERITEWEFSQDTAKGWVGLLTQCVRELEKAVEEQEPSISGQSEKPFDPSTVASLCSCLHVLLIWGGGFLSKLLTSSSLGRAHHPTYPIRGDSDDNNPDELESMKVEQGETGGEQCLRHLRSISAWAAAVFYLFSDTKESRLLRSRELFRRTGLVEVTTEPTQIHSIVDVVDQFRLRFAEESPEVIESLKSRLSTSKLYSKALGPEPQFPGAIHAEAILMGIFECFQESTHKLDVLFDPGVGDDNKRELRSLIATASPPTCAFFTRIATKYAGSISGINQ</sequence>
<proteinExistence type="predicted"/>
<evidence type="ECO:0000313" key="2">
    <source>
        <dbReference type="EMBL" id="PPQ75520.1"/>
    </source>
</evidence>
<dbReference type="Proteomes" id="UP000284706">
    <property type="component" value="Unassembled WGS sequence"/>
</dbReference>
<protein>
    <submittedName>
        <fullName evidence="2">Uncharacterized protein</fullName>
    </submittedName>
</protein>
<accession>A0A409WAL5</accession>
<organism evidence="2 3">
    <name type="scientific">Gymnopilus dilepis</name>
    <dbReference type="NCBI Taxonomy" id="231916"/>
    <lineage>
        <taxon>Eukaryota</taxon>
        <taxon>Fungi</taxon>
        <taxon>Dikarya</taxon>
        <taxon>Basidiomycota</taxon>
        <taxon>Agaricomycotina</taxon>
        <taxon>Agaricomycetes</taxon>
        <taxon>Agaricomycetidae</taxon>
        <taxon>Agaricales</taxon>
        <taxon>Agaricineae</taxon>
        <taxon>Hymenogastraceae</taxon>
        <taxon>Gymnopilus</taxon>
    </lineage>
</organism>
<dbReference type="InParanoid" id="A0A409WAL5"/>
<gene>
    <name evidence="2" type="ORF">CVT26_012544</name>
</gene>
<feature type="region of interest" description="Disordered" evidence="1">
    <location>
        <begin position="307"/>
        <end position="330"/>
    </location>
</feature>
<name>A0A409WAL5_9AGAR</name>
<evidence type="ECO:0000313" key="3">
    <source>
        <dbReference type="Proteomes" id="UP000284706"/>
    </source>
</evidence>
<evidence type="ECO:0000256" key="1">
    <source>
        <dbReference type="SAM" id="MobiDB-lite"/>
    </source>
</evidence>
<comment type="caution">
    <text evidence="2">The sequence shown here is derived from an EMBL/GenBank/DDBJ whole genome shotgun (WGS) entry which is preliminary data.</text>
</comment>